<evidence type="ECO:0000313" key="2">
    <source>
        <dbReference type="Proteomes" id="UP000603545"/>
    </source>
</evidence>
<name>A0A8J6T9T4_9BACT</name>
<organism evidence="1 2">
    <name type="scientific">Candidatus Desulfaltia bathyphila</name>
    <dbReference type="NCBI Taxonomy" id="2841697"/>
    <lineage>
        <taxon>Bacteria</taxon>
        <taxon>Pseudomonadati</taxon>
        <taxon>Thermodesulfobacteriota</taxon>
        <taxon>Desulfobacteria</taxon>
        <taxon>Desulfobacterales</taxon>
        <taxon>Desulfobacterales incertae sedis</taxon>
        <taxon>Candidatus Desulfaltia</taxon>
    </lineage>
</organism>
<comment type="caution">
    <text evidence="1">The sequence shown here is derived from an EMBL/GenBank/DDBJ whole genome shotgun (WGS) entry which is preliminary data.</text>
</comment>
<dbReference type="AlphaFoldDB" id="A0A8J6T9T4"/>
<protein>
    <submittedName>
        <fullName evidence="1">Uncharacterized protein</fullName>
    </submittedName>
</protein>
<dbReference type="EMBL" id="JACNLL010000027">
    <property type="protein sequence ID" value="MBC8198901.1"/>
    <property type="molecule type" value="Genomic_DNA"/>
</dbReference>
<evidence type="ECO:0000313" key="1">
    <source>
        <dbReference type="EMBL" id="MBC8198901.1"/>
    </source>
</evidence>
<reference evidence="1 2" key="1">
    <citation type="submission" date="2020-08" db="EMBL/GenBank/DDBJ databases">
        <title>Bridging the membrane lipid divide: bacteria of the FCB group superphylum have the potential to synthesize archaeal ether lipids.</title>
        <authorList>
            <person name="Villanueva L."/>
            <person name="Von Meijenfeldt F.A.B."/>
            <person name="Westbye A.B."/>
            <person name="Yadav S."/>
            <person name="Hopmans E.C."/>
            <person name="Dutilh B.E."/>
            <person name="Sinninghe Damste J.S."/>
        </authorList>
    </citation>
    <scope>NUCLEOTIDE SEQUENCE [LARGE SCALE GENOMIC DNA]</scope>
    <source>
        <strain evidence="1">NIOZ-UU82</strain>
    </source>
</reference>
<sequence>MITETDGLLLRDLDTSDGDITIVSTTGNITIENAGVLATSGDVTIEATAGTINDAQTNTDTTTDITGNAVTLTAATGIGETADVDTAATTLDVSVTGTGVIVINEADAVELLDIDTADGSITITSAGAMTVTDVIAGGDTGSNDDVTLTTTSGDIIMSGDITALNDEVTLVSAANVTDTTSGATDISAANLTITANSGTVGAGGLNNELDTDVDTLTIAALGDTYVLEDSAITLTSIVTTNGLIDIEAGGTITTTTVTAGGVNGVTLYATAGNIFDTAGGLITAGADSSLKASGIIGTAVTTSYNPVNVDIDGDLWVWAGDQRNGVSVILEGYVNSSAETERVEIYEPSPPGLVMLDNRLMGGGNYGSGSVNGSILSRGYGETLIAKTDMFSLFYDRAVRPCGHKISTSWLPFEGYMIDNDFFKYGYRHPIDISQLDLKPLPAGFFINPEKAQYYIIRAK</sequence>
<gene>
    <name evidence="1" type="ORF">H8E80_02465</name>
</gene>
<proteinExistence type="predicted"/>
<accession>A0A8J6T9T4</accession>
<dbReference type="Proteomes" id="UP000603545">
    <property type="component" value="Unassembled WGS sequence"/>
</dbReference>